<feature type="domain" description="Multidrug resistance protein MdtA-like barrel-sandwich hybrid" evidence="3">
    <location>
        <begin position="61"/>
        <end position="237"/>
    </location>
</feature>
<dbReference type="GO" id="GO:1990281">
    <property type="term" value="C:efflux pump complex"/>
    <property type="evidence" value="ECO:0007669"/>
    <property type="project" value="TreeGrafter"/>
</dbReference>
<dbReference type="InterPro" id="IPR058625">
    <property type="entry name" value="MdtA-like_BSH"/>
</dbReference>
<evidence type="ECO:0000259" key="3">
    <source>
        <dbReference type="Pfam" id="PF25917"/>
    </source>
</evidence>
<dbReference type="SUPFAM" id="SSF111369">
    <property type="entry name" value="HlyD-like secretion proteins"/>
    <property type="match status" value="2"/>
</dbReference>
<dbReference type="InterPro" id="IPR006143">
    <property type="entry name" value="RND_pump_MFP"/>
</dbReference>
<organism evidence="5">
    <name type="scientific">Desulfacinum infernum</name>
    <dbReference type="NCBI Taxonomy" id="35837"/>
    <lineage>
        <taxon>Bacteria</taxon>
        <taxon>Pseudomonadati</taxon>
        <taxon>Thermodesulfobacteriota</taxon>
        <taxon>Syntrophobacteria</taxon>
        <taxon>Syntrophobacterales</taxon>
        <taxon>Syntrophobacteraceae</taxon>
        <taxon>Desulfacinum</taxon>
    </lineage>
</organism>
<gene>
    <name evidence="5" type="ORF">ENS06_13650</name>
</gene>
<keyword evidence="2" id="KW-0175">Coiled coil</keyword>
<dbReference type="AlphaFoldDB" id="A0A832A5H3"/>
<feature type="domain" description="CzcB-like C-terminal circularly permuted SH3-like" evidence="4">
    <location>
        <begin position="329"/>
        <end position="385"/>
    </location>
</feature>
<dbReference type="NCBIfam" id="TIGR01730">
    <property type="entry name" value="RND_mfp"/>
    <property type="match status" value="1"/>
</dbReference>
<protein>
    <submittedName>
        <fullName evidence="5">Efflux RND transporter periplasmic adaptor subunit</fullName>
    </submittedName>
</protein>
<evidence type="ECO:0000259" key="4">
    <source>
        <dbReference type="Pfam" id="PF25975"/>
    </source>
</evidence>
<dbReference type="Pfam" id="PF25917">
    <property type="entry name" value="BSH_RND"/>
    <property type="match status" value="1"/>
</dbReference>
<comment type="similarity">
    <text evidence="1">Belongs to the membrane fusion protein (MFP) (TC 8.A.1) family.</text>
</comment>
<accession>A0A832A5H3</accession>
<dbReference type="GO" id="GO:0015562">
    <property type="term" value="F:efflux transmembrane transporter activity"/>
    <property type="evidence" value="ECO:0007669"/>
    <property type="project" value="TreeGrafter"/>
</dbReference>
<dbReference type="Pfam" id="PF25975">
    <property type="entry name" value="CzcB_C"/>
    <property type="match status" value="1"/>
</dbReference>
<dbReference type="PANTHER" id="PTHR30469">
    <property type="entry name" value="MULTIDRUG RESISTANCE PROTEIN MDTA"/>
    <property type="match status" value="1"/>
</dbReference>
<evidence type="ECO:0000256" key="1">
    <source>
        <dbReference type="ARBA" id="ARBA00009477"/>
    </source>
</evidence>
<evidence type="ECO:0000313" key="5">
    <source>
        <dbReference type="EMBL" id="HFK98351.1"/>
    </source>
</evidence>
<dbReference type="InterPro" id="IPR058649">
    <property type="entry name" value="CzcB_C"/>
</dbReference>
<feature type="coiled-coil region" evidence="2">
    <location>
        <begin position="156"/>
        <end position="201"/>
    </location>
</feature>
<dbReference type="PANTHER" id="PTHR30469:SF33">
    <property type="entry name" value="SLR1207 PROTEIN"/>
    <property type="match status" value="1"/>
</dbReference>
<proteinExistence type="inferred from homology"/>
<dbReference type="EMBL" id="DSTK01000039">
    <property type="protein sequence ID" value="HFK98351.1"/>
    <property type="molecule type" value="Genomic_DNA"/>
</dbReference>
<dbReference type="Gene3D" id="2.40.420.20">
    <property type="match status" value="1"/>
</dbReference>
<evidence type="ECO:0000256" key="2">
    <source>
        <dbReference type="SAM" id="Coils"/>
    </source>
</evidence>
<reference evidence="5" key="1">
    <citation type="journal article" date="2020" name="mSystems">
        <title>Genome- and Community-Level Interaction Insights into Carbon Utilization and Element Cycling Functions of Hydrothermarchaeota in Hydrothermal Sediment.</title>
        <authorList>
            <person name="Zhou Z."/>
            <person name="Liu Y."/>
            <person name="Xu W."/>
            <person name="Pan J."/>
            <person name="Luo Z.H."/>
            <person name="Li M."/>
        </authorList>
    </citation>
    <scope>NUCLEOTIDE SEQUENCE [LARGE SCALE GENOMIC DNA]</scope>
    <source>
        <strain evidence="5">SpSt-456</strain>
    </source>
</reference>
<sequence>MKKWVVGIVALSLVAAALVGYRRWRAPSGIQVLETAVVEKASIREVLVATGMIKSQVGALIKVGSRATGTIEEMRVRVGDSVKKGDLIARIDDREIQKALAIDRAAVEAARNTLKEVESSYPQRIREAEARFRLADINLQREKTLIEQDYTTRDAVDRAQSEWDAAQAVLRRLRQEWETQRAVAAAKLQEAEAKLKQDEIRLSYTRIHAPIDGIVTEVAGQQGETIVTGLQTANLVVIMDPMRLEMQIYVDETDIGRVRRGQAVEYSVDTYPDRVFSGTIGDIYHQPVIRDNIVYYLAIVKIAPQDAAVLRPEMTTYCRIVLTEKADVVSVPNSAVKFEAGKQVVYVVAEREKTPQKVTVAVGIRGENRTEILSGVSEGQVVATKMVMPQGPGGSGAGQARR</sequence>
<name>A0A832A5H3_9BACT</name>
<dbReference type="Gene3D" id="2.40.30.170">
    <property type="match status" value="1"/>
</dbReference>
<dbReference type="Gene3D" id="2.40.50.100">
    <property type="match status" value="2"/>
</dbReference>
<comment type="caution">
    <text evidence="5">The sequence shown here is derived from an EMBL/GenBank/DDBJ whole genome shotgun (WGS) entry which is preliminary data.</text>
</comment>